<organism evidence="3 4">
    <name type="scientific">Litchfieldella rifensis</name>
    <dbReference type="NCBI Taxonomy" id="762643"/>
    <lineage>
        <taxon>Bacteria</taxon>
        <taxon>Pseudomonadati</taxon>
        <taxon>Pseudomonadota</taxon>
        <taxon>Gammaproteobacteria</taxon>
        <taxon>Oceanospirillales</taxon>
        <taxon>Halomonadaceae</taxon>
        <taxon>Litchfieldella</taxon>
    </lineage>
</organism>
<dbReference type="PANTHER" id="PTHR38834">
    <property type="entry name" value="PERIPLASMIC SUBSTRATE BINDING PROTEIN FAMILY 3"/>
    <property type="match status" value="1"/>
</dbReference>
<dbReference type="Pfam" id="PF00497">
    <property type="entry name" value="SBP_bac_3"/>
    <property type="match status" value="1"/>
</dbReference>
<feature type="signal peptide" evidence="1">
    <location>
        <begin position="1"/>
        <end position="29"/>
    </location>
</feature>
<evidence type="ECO:0000313" key="3">
    <source>
        <dbReference type="EMBL" id="MFC3282729.1"/>
    </source>
</evidence>
<dbReference type="SUPFAM" id="SSF53850">
    <property type="entry name" value="Periplasmic binding protein-like II"/>
    <property type="match status" value="1"/>
</dbReference>
<dbReference type="Gene3D" id="3.40.190.10">
    <property type="entry name" value="Periplasmic binding protein-like II"/>
    <property type="match status" value="2"/>
</dbReference>
<dbReference type="RefSeq" id="WP_386771766.1">
    <property type="nucleotide sequence ID" value="NZ_JBHRUG010000009.1"/>
</dbReference>
<sequence>MKKKTARIGQRLAPLMVIPLLLLSPFSQAGTLIFNTEEYPPFNFVNSAGNIDGFSTRLLEAALDEANLSATFRLLPWARAYTEAQLREHHCVFSTARTPERESLFQWVGPLVVTDWAAFALTDSDIQASRLSELENLRVGSFREDAVGRFVEDSGVPILVTAADRENISRLEAGLIDVWVSSETVARHIATEAGVSIERLFTFNHAEMYLACHLSVPESILSRLQTSLDTLRSEGQYERIRERVLKQWEREP</sequence>
<protein>
    <submittedName>
        <fullName evidence="3">Substrate-binding periplasmic protein</fullName>
    </submittedName>
</protein>
<feature type="domain" description="Solute-binding protein family 3/N-terminal" evidence="2">
    <location>
        <begin position="37"/>
        <end position="244"/>
    </location>
</feature>
<reference evidence="4" key="1">
    <citation type="journal article" date="2019" name="Int. J. Syst. Evol. Microbiol.">
        <title>The Global Catalogue of Microorganisms (GCM) 10K type strain sequencing project: providing services to taxonomists for standard genome sequencing and annotation.</title>
        <authorList>
            <consortium name="The Broad Institute Genomics Platform"/>
            <consortium name="The Broad Institute Genome Sequencing Center for Infectious Disease"/>
            <person name="Wu L."/>
            <person name="Ma J."/>
        </authorList>
    </citation>
    <scope>NUCLEOTIDE SEQUENCE [LARGE SCALE GENOMIC DNA]</scope>
    <source>
        <strain evidence="4">CECT 7698</strain>
    </source>
</reference>
<dbReference type="Proteomes" id="UP001595579">
    <property type="component" value="Unassembled WGS sequence"/>
</dbReference>
<keyword evidence="1" id="KW-0732">Signal</keyword>
<evidence type="ECO:0000256" key="1">
    <source>
        <dbReference type="SAM" id="SignalP"/>
    </source>
</evidence>
<feature type="chain" id="PRO_5047499586" evidence="1">
    <location>
        <begin position="30"/>
        <end position="252"/>
    </location>
</feature>
<evidence type="ECO:0000259" key="2">
    <source>
        <dbReference type="Pfam" id="PF00497"/>
    </source>
</evidence>
<comment type="caution">
    <text evidence="3">The sequence shown here is derived from an EMBL/GenBank/DDBJ whole genome shotgun (WGS) entry which is preliminary data.</text>
</comment>
<proteinExistence type="predicted"/>
<evidence type="ECO:0000313" key="4">
    <source>
        <dbReference type="Proteomes" id="UP001595579"/>
    </source>
</evidence>
<name>A0ABV7LJN6_9GAMM</name>
<accession>A0ABV7LJN6</accession>
<dbReference type="InterPro" id="IPR001638">
    <property type="entry name" value="Solute-binding_3/MltF_N"/>
</dbReference>
<dbReference type="EMBL" id="JBHRUG010000009">
    <property type="protein sequence ID" value="MFC3282729.1"/>
    <property type="molecule type" value="Genomic_DNA"/>
</dbReference>
<keyword evidence="4" id="KW-1185">Reference proteome</keyword>
<gene>
    <name evidence="3" type="ORF">ACFOEV_03805</name>
</gene>
<dbReference type="PANTHER" id="PTHR38834:SF3">
    <property type="entry name" value="SOLUTE-BINDING PROTEIN FAMILY 3_N-TERMINAL DOMAIN-CONTAINING PROTEIN"/>
    <property type="match status" value="1"/>
</dbReference>